<reference evidence="2" key="1">
    <citation type="submission" date="2021-04" db="EMBL/GenBank/DDBJ databases">
        <title>A novel Synergistetes isolate from a pyrite-forming mixed culture.</title>
        <authorList>
            <person name="Bunk B."/>
            <person name="Sproer C."/>
            <person name="Spring S."/>
            <person name="Pester M."/>
        </authorList>
    </citation>
    <scope>NUCLEOTIDE SEQUENCE [LARGE SCALE GENOMIC DNA]</scope>
    <source>
        <strain evidence="2">J.5.4.2-T.3.5.2</strain>
    </source>
</reference>
<evidence type="ECO:0000313" key="2">
    <source>
        <dbReference type="Proteomes" id="UP000671879"/>
    </source>
</evidence>
<dbReference type="SUPFAM" id="SSF143414">
    <property type="entry name" value="CcmK-like"/>
    <property type="match status" value="1"/>
</dbReference>
<dbReference type="RefSeq" id="WP_274373228.1">
    <property type="nucleotide sequence ID" value="NZ_CP072943.1"/>
</dbReference>
<dbReference type="KEGG" id="aram:KAR29_12010"/>
<dbReference type="Gene3D" id="3.30.70.1710">
    <property type="match status" value="1"/>
</dbReference>
<accession>A0A9Q7AMC0</accession>
<gene>
    <name evidence="1" type="ORF">KAR29_12010</name>
</gene>
<sequence>MAMNAHLVVKPTEACRRIIERRMGSRKDEAMEKASWGAVLLVQGPVAEILAAVDVATKASSVAAGEIVGNCPQQINTIAFVGAVADVKLALAALKEWGDVR</sequence>
<dbReference type="AlphaFoldDB" id="A0A9Q7AMC0"/>
<name>A0A9Q7AMC0_9BACT</name>
<keyword evidence="2" id="KW-1185">Reference proteome</keyword>
<dbReference type="EMBL" id="CP072943">
    <property type="protein sequence ID" value="QTX32023.1"/>
    <property type="molecule type" value="Genomic_DNA"/>
</dbReference>
<dbReference type="InterPro" id="IPR037233">
    <property type="entry name" value="CcmK-like_sf"/>
</dbReference>
<proteinExistence type="predicted"/>
<organism evidence="1 2">
    <name type="scientific">Aminithiophilus ramosus</name>
    <dbReference type="NCBI Taxonomy" id="3029084"/>
    <lineage>
        <taxon>Bacteria</taxon>
        <taxon>Thermotogati</taxon>
        <taxon>Synergistota</taxon>
        <taxon>Synergistia</taxon>
        <taxon>Synergistales</taxon>
        <taxon>Aminithiophilaceae</taxon>
        <taxon>Aminithiophilus</taxon>
    </lineage>
</organism>
<evidence type="ECO:0000313" key="1">
    <source>
        <dbReference type="EMBL" id="QTX32023.1"/>
    </source>
</evidence>
<dbReference type="Proteomes" id="UP000671879">
    <property type="component" value="Chromosome"/>
</dbReference>
<protein>
    <submittedName>
        <fullName evidence="1">BMC domain-containing protein</fullName>
    </submittedName>
</protein>